<sequence length="50" mass="6189">MKFWIQDYSNMRMKTSSFGYRGRGIFFLIRIKKYSLRAFQRYPRTGSNFH</sequence>
<comment type="caution">
    <text evidence="1">The sequence shown here is derived from an EMBL/GenBank/DDBJ whole genome shotgun (WGS) entry which is preliminary data.</text>
</comment>
<accession>A0AAW1DET0</accession>
<keyword evidence="2" id="KW-1185">Reference proteome</keyword>
<protein>
    <recommendedName>
        <fullName evidence="3">Ycf15</fullName>
    </recommendedName>
</protein>
<reference evidence="1 2" key="1">
    <citation type="submission" date="2022-12" db="EMBL/GenBank/DDBJ databases">
        <title>Chromosome-level genome assembly of true bugs.</title>
        <authorList>
            <person name="Ma L."/>
            <person name="Li H."/>
        </authorList>
    </citation>
    <scope>NUCLEOTIDE SEQUENCE [LARGE SCALE GENOMIC DNA]</scope>
    <source>
        <strain evidence="1">Lab_2022b</strain>
    </source>
</reference>
<organism evidence="1 2">
    <name type="scientific">Rhynocoris fuscipes</name>
    <dbReference type="NCBI Taxonomy" id="488301"/>
    <lineage>
        <taxon>Eukaryota</taxon>
        <taxon>Metazoa</taxon>
        <taxon>Ecdysozoa</taxon>
        <taxon>Arthropoda</taxon>
        <taxon>Hexapoda</taxon>
        <taxon>Insecta</taxon>
        <taxon>Pterygota</taxon>
        <taxon>Neoptera</taxon>
        <taxon>Paraneoptera</taxon>
        <taxon>Hemiptera</taxon>
        <taxon>Heteroptera</taxon>
        <taxon>Panheteroptera</taxon>
        <taxon>Cimicomorpha</taxon>
        <taxon>Reduviidae</taxon>
        <taxon>Harpactorinae</taxon>
        <taxon>Harpactorini</taxon>
        <taxon>Rhynocoris</taxon>
    </lineage>
</organism>
<gene>
    <name evidence="1" type="ORF">O3M35_006645</name>
</gene>
<name>A0AAW1DET0_9HEMI</name>
<evidence type="ECO:0000313" key="1">
    <source>
        <dbReference type="EMBL" id="KAK9509296.1"/>
    </source>
</evidence>
<dbReference type="Proteomes" id="UP001461498">
    <property type="component" value="Unassembled WGS sequence"/>
</dbReference>
<dbReference type="EMBL" id="JAPXFL010000003">
    <property type="protein sequence ID" value="KAK9509296.1"/>
    <property type="molecule type" value="Genomic_DNA"/>
</dbReference>
<evidence type="ECO:0000313" key="2">
    <source>
        <dbReference type="Proteomes" id="UP001461498"/>
    </source>
</evidence>
<dbReference type="AlphaFoldDB" id="A0AAW1DET0"/>
<proteinExistence type="predicted"/>
<evidence type="ECO:0008006" key="3">
    <source>
        <dbReference type="Google" id="ProtNLM"/>
    </source>
</evidence>